<dbReference type="PANTHER" id="PTHR11414">
    <property type="entry name" value="CYSTATIN FAMILY MEMBER"/>
    <property type="match status" value="1"/>
</dbReference>
<dbReference type="Proteomes" id="UP000290572">
    <property type="component" value="Unassembled WGS sequence"/>
</dbReference>
<dbReference type="InterPro" id="IPR046350">
    <property type="entry name" value="Cystatin_sf"/>
</dbReference>
<comment type="caution">
    <text evidence="6">The sequence shown here is derived from an EMBL/GenBank/DDBJ whole genome shotgun (WGS) entry which is preliminary data.</text>
</comment>
<protein>
    <submittedName>
        <fullName evidence="6">Cystatin-B-like protein</fullName>
    </submittedName>
</protein>
<keyword evidence="3" id="KW-0789">Thiol protease inhibitor</keyword>
<dbReference type="SUPFAM" id="SSF54403">
    <property type="entry name" value="Cystatin/monellin"/>
    <property type="match status" value="1"/>
</dbReference>
<reference evidence="6 7" key="1">
    <citation type="submission" date="2018-03" db="EMBL/GenBank/DDBJ databases">
        <title>Draft genome sequence of Rohu Carp (Labeo rohita).</title>
        <authorList>
            <person name="Das P."/>
            <person name="Kushwaha B."/>
            <person name="Joshi C.G."/>
            <person name="Kumar D."/>
            <person name="Nagpure N.S."/>
            <person name="Sahoo L."/>
            <person name="Das S.P."/>
            <person name="Bit A."/>
            <person name="Patnaik S."/>
            <person name="Meher P.K."/>
            <person name="Jayasankar P."/>
            <person name="Koringa P.G."/>
            <person name="Patel N.V."/>
            <person name="Hinsu A.T."/>
            <person name="Kumar R."/>
            <person name="Pandey M."/>
            <person name="Agarwal S."/>
            <person name="Srivastava S."/>
            <person name="Singh M."/>
            <person name="Iquebal M.A."/>
            <person name="Jaiswal S."/>
            <person name="Angadi U.B."/>
            <person name="Kumar N."/>
            <person name="Raza M."/>
            <person name="Shah T.M."/>
            <person name="Rai A."/>
            <person name="Jena J.K."/>
        </authorList>
    </citation>
    <scope>NUCLEOTIDE SEQUENCE [LARGE SCALE GENOMIC DNA]</scope>
    <source>
        <strain evidence="6">DASCIFA01</strain>
        <tissue evidence="6">Testis</tissue>
    </source>
</reference>
<dbReference type="EMBL" id="QBIY01005669">
    <property type="protein sequence ID" value="RXN37581.1"/>
    <property type="molecule type" value="Genomic_DNA"/>
</dbReference>
<organism evidence="6 7">
    <name type="scientific">Labeo rohita</name>
    <name type="common">Indian major carp</name>
    <name type="synonym">Cyprinus rohita</name>
    <dbReference type="NCBI Taxonomy" id="84645"/>
    <lineage>
        <taxon>Eukaryota</taxon>
        <taxon>Metazoa</taxon>
        <taxon>Chordata</taxon>
        <taxon>Craniata</taxon>
        <taxon>Vertebrata</taxon>
        <taxon>Euteleostomi</taxon>
        <taxon>Actinopterygii</taxon>
        <taxon>Neopterygii</taxon>
        <taxon>Teleostei</taxon>
        <taxon>Ostariophysi</taxon>
        <taxon>Cypriniformes</taxon>
        <taxon>Cyprinidae</taxon>
        <taxon>Labeoninae</taxon>
        <taxon>Labeonini</taxon>
        <taxon>Labeo</taxon>
    </lineage>
</organism>
<dbReference type="EMBL" id="QBIY01011445">
    <property type="protein sequence ID" value="RXN31549.1"/>
    <property type="molecule type" value="Genomic_DNA"/>
</dbReference>
<dbReference type="AlphaFoldDB" id="A0A498P094"/>
<keyword evidence="7" id="KW-1185">Reference proteome</keyword>
<dbReference type="EMBL" id="QBIY01011445">
    <property type="protein sequence ID" value="RXN31550.1"/>
    <property type="molecule type" value="Genomic_DNA"/>
</dbReference>
<evidence type="ECO:0000313" key="6">
    <source>
        <dbReference type="EMBL" id="RXN37581.1"/>
    </source>
</evidence>
<dbReference type="OrthoDB" id="6115262at2759"/>
<dbReference type="GO" id="GO:0005829">
    <property type="term" value="C:cytosol"/>
    <property type="evidence" value="ECO:0007669"/>
    <property type="project" value="TreeGrafter"/>
</dbReference>
<dbReference type="PANTHER" id="PTHR11414:SF21">
    <property type="entry name" value="CYSTATIN 14A, TANDEM DUPLICATE 1-RELATED"/>
    <property type="match status" value="1"/>
</dbReference>
<dbReference type="Gene3D" id="3.10.450.10">
    <property type="match status" value="1"/>
</dbReference>
<dbReference type="InterPro" id="IPR001713">
    <property type="entry name" value="Prot_inh_stefin"/>
</dbReference>
<evidence type="ECO:0000256" key="1">
    <source>
        <dbReference type="ARBA" id="ARBA00009403"/>
    </source>
</evidence>
<accession>A0A498P094</accession>
<evidence type="ECO:0007829" key="8">
    <source>
        <dbReference type="PeptideAtlas" id="A0A498P094"/>
    </source>
</evidence>
<evidence type="ECO:0000313" key="4">
    <source>
        <dbReference type="EMBL" id="RXN31549.1"/>
    </source>
</evidence>
<evidence type="ECO:0000313" key="7">
    <source>
        <dbReference type="Proteomes" id="UP000290572"/>
    </source>
</evidence>
<gene>
    <name evidence="6" type="ORF">ROHU_001921</name>
    <name evidence="4" type="ORF">ROHU_016870</name>
    <name evidence="5" type="ORF">ROHU_016871</name>
</gene>
<proteinExistence type="evidence at protein level"/>
<sequence>MSDWSPVTPVTPEVNSICLQVKPQVVSMAGANFAVYTPLDFISKNEAGVNYTYIVKVSVEKDKCVHAKISQAGEGQLNLEAIRYPKNMDDPLVPF</sequence>
<evidence type="ECO:0000256" key="2">
    <source>
        <dbReference type="ARBA" id="ARBA00022690"/>
    </source>
</evidence>
<keyword evidence="8" id="KW-1267">Proteomics identification</keyword>
<evidence type="ECO:0000256" key="3">
    <source>
        <dbReference type="ARBA" id="ARBA00022704"/>
    </source>
</evidence>
<name>A0A498P094_LABRO</name>
<evidence type="ECO:0000313" key="5">
    <source>
        <dbReference type="EMBL" id="RXN31550.1"/>
    </source>
</evidence>
<dbReference type="GO" id="GO:0004869">
    <property type="term" value="F:cysteine-type endopeptidase inhibitor activity"/>
    <property type="evidence" value="ECO:0007669"/>
    <property type="project" value="UniProtKB-KW"/>
</dbReference>
<keyword evidence="2" id="KW-0646">Protease inhibitor</keyword>
<comment type="similarity">
    <text evidence="1">Belongs to the cystatin family.</text>
</comment>